<keyword evidence="3" id="KW-1185">Reference proteome</keyword>
<dbReference type="Gene3D" id="1.10.150.20">
    <property type="entry name" value="5' to 3' exonuclease, C-terminal subdomain"/>
    <property type="match status" value="1"/>
</dbReference>
<gene>
    <name evidence="2" type="ORF">SAMN05421842_13221</name>
</gene>
<dbReference type="EMBL" id="FOMG01000032">
    <property type="protein sequence ID" value="SFD32185.1"/>
    <property type="molecule type" value="Genomic_DNA"/>
</dbReference>
<name>A0A1I1RD18_9CLOT</name>
<dbReference type="Proteomes" id="UP000199263">
    <property type="component" value="Unassembled WGS sequence"/>
</dbReference>
<dbReference type="PANTHER" id="PTHR36121:SF1">
    <property type="entry name" value="PROTEIN SXY"/>
    <property type="match status" value="1"/>
</dbReference>
<dbReference type="InterPro" id="IPR007077">
    <property type="entry name" value="TfoX_C"/>
</dbReference>
<dbReference type="RefSeq" id="WP_090093888.1">
    <property type="nucleotide sequence ID" value="NZ_FOMG01000032.1"/>
</dbReference>
<evidence type="ECO:0000259" key="1">
    <source>
        <dbReference type="Pfam" id="PF04994"/>
    </source>
</evidence>
<feature type="domain" description="TfoX C-terminal" evidence="1">
    <location>
        <begin position="3"/>
        <end position="79"/>
    </location>
</feature>
<dbReference type="OrthoDB" id="9796798at2"/>
<organism evidence="2 3">
    <name type="scientific">Clostridium uliginosum</name>
    <dbReference type="NCBI Taxonomy" id="119641"/>
    <lineage>
        <taxon>Bacteria</taxon>
        <taxon>Bacillati</taxon>
        <taxon>Bacillota</taxon>
        <taxon>Clostridia</taxon>
        <taxon>Eubacteriales</taxon>
        <taxon>Clostridiaceae</taxon>
        <taxon>Clostridium</taxon>
    </lineage>
</organism>
<evidence type="ECO:0000313" key="2">
    <source>
        <dbReference type="EMBL" id="SFD32185.1"/>
    </source>
</evidence>
<accession>A0A1I1RD18</accession>
<protein>
    <submittedName>
        <fullName evidence="2">DNA transformation protein</fullName>
    </submittedName>
</protein>
<proteinExistence type="predicted"/>
<sequence>MGELAKLSNIGKEVERQLNKVGIFTYDELRDIGAEQAWLKIQEIDVSACIHRLLALEGAIQGVKKTELPQERKADLKDFYNWHKGKQ</sequence>
<dbReference type="AlphaFoldDB" id="A0A1I1RD18"/>
<dbReference type="PANTHER" id="PTHR36121">
    <property type="entry name" value="PROTEIN SXY"/>
    <property type="match status" value="1"/>
</dbReference>
<dbReference type="Pfam" id="PF04994">
    <property type="entry name" value="TfoX_C"/>
    <property type="match status" value="1"/>
</dbReference>
<reference evidence="2 3" key="1">
    <citation type="submission" date="2016-10" db="EMBL/GenBank/DDBJ databases">
        <authorList>
            <person name="de Groot N.N."/>
        </authorList>
    </citation>
    <scope>NUCLEOTIDE SEQUENCE [LARGE SCALE GENOMIC DNA]</scope>
    <source>
        <strain evidence="2 3">DSM 12992</strain>
    </source>
</reference>
<evidence type="ECO:0000313" key="3">
    <source>
        <dbReference type="Proteomes" id="UP000199263"/>
    </source>
</evidence>
<dbReference type="InterPro" id="IPR047525">
    <property type="entry name" value="TfoX-like"/>
</dbReference>
<dbReference type="STRING" id="119641.SAMN05421842_13221"/>